<sequence length="589" mass="67037">MVISVNFPVEEANKGVGHYQPAKDRQYNPEAIARYFRYRPWLVWGRILKITWSFAGFILGLKWDEWQNQIEQNQGKRATQLRELLTNLGPTFIKVGQALSTRPDLIRKDFLEELIKLQDKLPPFDNDLAYQIIEAELDKPIQEVFSELSPRPIAAASLGQVYRGRLLSGEEVAVKVQRPNLRPILTLDLYLMRWAAGWLAPWLPLNLGHDLTLIVDEFGTKLFEEIDYINEGRNAEKFANNFRDDPQVKVPKIYWSFSSGRILTLEWINGFKLTDTQSIRAAGLDPEAIIQIGVTSGLQQLLEFGFFHADPHPGNLFAMPDGRMAYIDFGMMDQLEETTKESLVDALVHLVNKDYTDLAVDFVNLGFLTANTNITPIVPALEAVLGEAIGKNVQEFNFKTITDQFSELMYDYPFRVPAKFALIIRSLVTQEGIALSLNPNFKIVEVGYPYVARRLLTGESPALRRRLLNVLFKDGKFQWQRLENLIAIARTDGEFDVLPTAKMGLQYLLSEEGKFLRRQLVLALTEDDRLHTEEVQRLWNLVKDDLPPNRLLDVAIGLLTELSREGVATILPKTTSFVGFVANPSTNQN</sequence>
<dbReference type="EMBL" id="CP021056">
    <property type="protein sequence ID" value="QXE26310.1"/>
    <property type="molecule type" value="Genomic_DNA"/>
</dbReference>
<dbReference type="PANTHER" id="PTHR10566">
    <property type="entry name" value="CHAPERONE-ACTIVITY OF BC1 COMPLEX CABC1 -RELATED"/>
    <property type="match status" value="1"/>
</dbReference>
<dbReference type="RefSeq" id="WP_199317618.1">
    <property type="nucleotide sequence ID" value="NZ_CP021056.1"/>
</dbReference>
<feature type="domain" description="ABC1 atypical kinase-like" evidence="2">
    <location>
        <begin position="116"/>
        <end position="358"/>
    </location>
</feature>
<gene>
    <name evidence="3" type="ORF">B6N60_05041</name>
</gene>
<accession>A0A975Y7G1</accession>
<dbReference type="CDD" id="cd05121">
    <property type="entry name" value="ABC1_ADCK3-like"/>
    <property type="match status" value="1"/>
</dbReference>
<evidence type="ECO:0000313" key="4">
    <source>
        <dbReference type="Proteomes" id="UP000683511"/>
    </source>
</evidence>
<evidence type="ECO:0000313" key="3">
    <source>
        <dbReference type="EMBL" id="QXE26310.1"/>
    </source>
</evidence>
<comment type="similarity">
    <text evidence="1">Belongs to the protein kinase superfamily. ADCK protein kinase family.</text>
</comment>
<proteinExistence type="inferred from homology"/>
<evidence type="ECO:0000259" key="2">
    <source>
        <dbReference type="Pfam" id="PF03109"/>
    </source>
</evidence>
<dbReference type="PANTHER" id="PTHR10566:SF128">
    <property type="entry name" value="UBIB DOMAIN CONTAINING KINASE"/>
    <property type="match status" value="1"/>
</dbReference>
<dbReference type="Gene3D" id="1.10.510.10">
    <property type="entry name" value="Transferase(Phosphotransferase) domain 1"/>
    <property type="match status" value="1"/>
</dbReference>
<dbReference type="Proteomes" id="UP000683511">
    <property type="component" value="Chromosome"/>
</dbReference>
<dbReference type="InterPro" id="IPR050154">
    <property type="entry name" value="UbiB_kinase"/>
</dbReference>
<dbReference type="InterPro" id="IPR011009">
    <property type="entry name" value="Kinase-like_dom_sf"/>
</dbReference>
<dbReference type="Pfam" id="PF03109">
    <property type="entry name" value="ABC1"/>
    <property type="match status" value="1"/>
</dbReference>
<protein>
    <submittedName>
        <fullName evidence="3">ABC-1</fullName>
    </submittedName>
</protein>
<dbReference type="InterPro" id="IPR004147">
    <property type="entry name" value="ABC1_dom"/>
</dbReference>
<keyword evidence="4" id="KW-1185">Reference proteome</keyword>
<organism evidence="3 4">
    <name type="scientific">Richelia sinica FACHB-800</name>
    <dbReference type="NCBI Taxonomy" id="1357546"/>
    <lineage>
        <taxon>Bacteria</taxon>
        <taxon>Bacillati</taxon>
        <taxon>Cyanobacteriota</taxon>
        <taxon>Cyanophyceae</taxon>
        <taxon>Nostocales</taxon>
        <taxon>Nostocaceae</taxon>
        <taxon>Richelia</taxon>
    </lineage>
</organism>
<dbReference type="SUPFAM" id="SSF56112">
    <property type="entry name" value="Protein kinase-like (PK-like)"/>
    <property type="match status" value="1"/>
</dbReference>
<dbReference type="AlphaFoldDB" id="A0A975Y7G1"/>
<dbReference type="KEGG" id="rsin:B6N60_05041"/>
<evidence type="ECO:0000256" key="1">
    <source>
        <dbReference type="ARBA" id="ARBA00009670"/>
    </source>
</evidence>
<reference evidence="3" key="1">
    <citation type="submission" date="2017-04" db="EMBL/GenBank/DDBJ databases">
        <title>Genome deletions in a multicellular cyanobacterial endosymbiont for morphological adaptation in marine diatoms.</title>
        <authorList>
            <person name="Wang Y."/>
            <person name="Gao H."/>
            <person name="Li R."/>
            <person name="Xu X."/>
        </authorList>
    </citation>
    <scope>NUCLEOTIDE SEQUENCE</scope>
    <source>
        <strain evidence="3">FACHB 800</strain>
    </source>
</reference>
<name>A0A975Y7G1_9NOST</name>